<evidence type="ECO:0000313" key="2">
    <source>
        <dbReference type="EMBL" id="MPN06797.1"/>
    </source>
</evidence>
<dbReference type="AlphaFoldDB" id="A0A645EY01"/>
<gene>
    <name evidence="2" type="ORF">SDC9_154054</name>
</gene>
<name>A0A645EY01_9ZZZZ</name>
<organism evidence="2">
    <name type="scientific">bioreactor metagenome</name>
    <dbReference type="NCBI Taxonomy" id="1076179"/>
    <lineage>
        <taxon>unclassified sequences</taxon>
        <taxon>metagenomes</taxon>
        <taxon>ecological metagenomes</taxon>
    </lineage>
</organism>
<feature type="region of interest" description="Disordered" evidence="1">
    <location>
        <begin position="1"/>
        <end position="21"/>
    </location>
</feature>
<evidence type="ECO:0000256" key="1">
    <source>
        <dbReference type="SAM" id="MobiDB-lite"/>
    </source>
</evidence>
<sequence>MGKFQAGQPRLPGKGGQPGQRHAALCLQRLFSQPGNAAQSVAGFKHKGPNARVVHQQVGAVAHIKRGDALLQRGEDGRLSLPRGAGQGH</sequence>
<accession>A0A645EY01</accession>
<dbReference type="EMBL" id="VSSQ01052735">
    <property type="protein sequence ID" value="MPN06797.1"/>
    <property type="molecule type" value="Genomic_DNA"/>
</dbReference>
<reference evidence="2" key="1">
    <citation type="submission" date="2019-08" db="EMBL/GenBank/DDBJ databases">
        <authorList>
            <person name="Kucharzyk K."/>
            <person name="Murdoch R.W."/>
            <person name="Higgins S."/>
            <person name="Loffler F."/>
        </authorList>
    </citation>
    <scope>NUCLEOTIDE SEQUENCE</scope>
</reference>
<comment type="caution">
    <text evidence="2">The sequence shown here is derived from an EMBL/GenBank/DDBJ whole genome shotgun (WGS) entry which is preliminary data.</text>
</comment>
<protein>
    <submittedName>
        <fullName evidence="2">Uncharacterized protein</fullName>
    </submittedName>
</protein>
<proteinExistence type="predicted"/>